<comment type="subunit">
    <text evidence="4 11">Homodimer.</text>
</comment>
<dbReference type="GO" id="GO:0030170">
    <property type="term" value="F:pyridoxal phosphate binding"/>
    <property type="evidence" value="ECO:0007669"/>
    <property type="project" value="InterPro"/>
</dbReference>
<feature type="modified residue" description="N6-(pyridoxal phosphate)lysine" evidence="10">
    <location>
        <position position="248"/>
    </location>
</feature>
<dbReference type="InterPro" id="IPR050087">
    <property type="entry name" value="AON_synthase_class-II"/>
</dbReference>
<feature type="domain" description="Aminotransferase class I/classII large" evidence="12">
    <location>
        <begin position="48"/>
        <end position="390"/>
    </location>
</feature>
<evidence type="ECO:0000313" key="13">
    <source>
        <dbReference type="EMBL" id="KPL83708.1"/>
    </source>
</evidence>
<dbReference type="CDD" id="cd06454">
    <property type="entry name" value="KBL_like"/>
    <property type="match status" value="1"/>
</dbReference>
<dbReference type="PATRIC" id="fig|869279.4.peg.2"/>
<dbReference type="EC" id="2.3.1.47" evidence="11"/>
<dbReference type="InterPro" id="IPR004723">
    <property type="entry name" value="AONS_Archaea/Proteobacteria"/>
</dbReference>
<evidence type="ECO:0000256" key="6">
    <source>
        <dbReference type="ARBA" id="ARBA00022756"/>
    </source>
</evidence>
<organism evidence="13 14">
    <name type="scientific">Thermanaerothrix daxensis</name>
    <dbReference type="NCBI Taxonomy" id="869279"/>
    <lineage>
        <taxon>Bacteria</taxon>
        <taxon>Bacillati</taxon>
        <taxon>Chloroflexota</taxon>
        <taxon>Anaerolineae</taxon>
        <taxon>Anaerolineales</taxon>
        <taxon>Anaerolineaceae</taxon>
        <taxon>Thermanaerothrix</taxon>
    </lineage>
</organism>
<dbReference type="GO" id="GO:0009102">
    <property type="term" value="P:biotin biosynthetic process"/>
    <property type="evidence" value="ECO:0007669"/>
    <property type="project" value="UniProtKB-UniRule"/>
</dbReference>
<dbReference type="InterPro" id="IPR010962">
    <property type="entry name" value="AONS_Archaea/Firmicutes"/>
</dbReference>
<dbReference type="Gene3D" id="3.40.640.10">
    <property type="entry name" value="Type I PLP-dependent aspartate aminotransferase-like (Major domain)"/>
    <property type="match status" value="1"/>
</dbReference>
<dbReference type="NCBIfam" id="TIGR00858">
    <property type="entry name" value="bioF"/>
    <property type="match status" value="1"/>
</dbReference>
<evidence type="ECO:0000256" key="10">
    <source>
        <dbReference type="PIRSR" id="PIRSR604723-51"/>
    </source>
</evidence>
<comment type="catalytic activity">
    <reaction evidence="9 11">
        <text>6-carboxyhexanoyl-[ACP] + L-alanine + H(+) = (8S)-8-amino-7-oxononanoate + holo-[ACP] + CO2</text>
        <dbReference type="Rhea" id="RHEA:42288"/>
        <dbReference type="Rhea" id="RHEA-COMP:9685"/>
        <dbReference type="Rhea" id="RHEA-COMP:9955"/>
        <dbReference type="ChEBI" id="CHEBI:15378"/>
        <dbReference type="ChEBI" id="CHEBI:16526"/>
        <dbReference type="ChEBI" id="CHEBI:57972"/>
        <dbReference type="ChEBI" id="CHEBI:64479"/>
        <dbReference type="ChEBI" id="CHEBI:78846"/>
        <dbReference type="ChEBI" id="CHEBI:149468"/>
        <dbReference type="EC" id="2.3.1.47"/>
    </reaction>
</comment>
<keyword evidence="7 10" id="KW-0663">Pyridoxal phosphate</keyword>
<dbReference type="GO" id="GO:0005737">
    <property type="term" value="C:cytoplasm"/>
    <property type="evidence" value="ECO:0007669"/>
    <property type="project" value="UniProtKB-ARBA"/>
</dbReference>
<dbReference type="RefSeq" id="WP_054520076.1">
    <property type="nucleotide sequence ID" value="NZ_LGKO01000002.1"/>
</dbReference>
<evidence type="ECO:0000256" key="9">
    <source>
        <dbReference type="ARBA" id="ARBA00047715"/>
    </source>
</evidence>
<sequence>MASQEAQVSKRLAWIQDELEALKASGLYNTIRTISSAQGAWLEVDGRRVLNFCSNNYLGLANHPRLVAAAREVLDRYGVGPAAVRSIAGTLDLHLELERRLATFKHVEAAVTFQSGFCANLAAIPALVGKEDVIFSDELNHASIIDGCRLSGARIIRYAHCDPNDLEQKILEAQGTYRRGLVVTDGVFSMDGDIAPLDQIYAISSKYDLMLMVDDAHGEGVLGHGGRGIVDHFGLHGKVDVEVGTFSKAFGVVGGAVAGNSLVVEWLRQRGRPFLFSSAVPAADVAATIAAIDVLEASTELVDRLWENARYFKAEMRGLGFDTGQSVTPITPIMLGEAPLAQQFSRELFSEGVFAMAIGYPTVPKGKARIRVMLSAAHTREDLDRGLEAFARVGKRLGVIAG</sequence>
<proteinExistence type="inferred from homology"/>
<evidence type="ECO:0000256" key="2">
    <source>
        <dbReference type="ARBA" id="ARBA00004746"/>
    </source>
</evidence>
<evidence type="ECO:0000256" key="8">
    <source>
        <dbReference type="ARBA" id="ARBA00023315"/>
    </source>
</evidence>
<evidence type="ECO:0000313" key="14">
    <source>
        <dbReference type="Proteomes" id="UP000050544"/>
    </source>
</evidence>
<dbReference type="InterPro" id="IPR015421">
    <property type="entry name" value="PyrdxlP-dep_Trfase_major"/>
</dbReference>
<dbReference type="Proteomes" id="UP000050544">
    <property type="component" value="Unassembled WGS sequence"/>
</dbReference>
<dbReference type="PROSITE" id="PS00599">
    <property type="entry name" value="AA_TRANSFER_CLASS_2"/>
    <property type="match status" value="1"/>
</dbReference>
<dbReference type="InterPro" id="IPR015422">
    <property type="entry name" value="PyrdxlP-dep_Trfase_small"/>
</dbReference>
<dbReference type="InterPro" id="IPR001917">
    <property type="entry name" value="Aminotrans_II_pyridoxalP_BS"/>
</dbReference>
<comment type="caution">
    <text evidence="13">The sequence shown here is derived from an EMBL/GenBank/DDBJ whole genome shotgun (WGS) entry which is preliminary data.</text>
</comment>
<dbReference type="AlphaFoldDB" id="A0A0P6XLJ3"/>
<dbReference type="GO" id="GO:0008710">
    <property type="term" value="F:8-amino-7-oxononanoate synthase activity"/>
    <property type="evidence" value="ECO:0007669"/>
    <property type="project" value="UniProtKB-UniRule"/>
</dbReference>
<comment type="pathway">
    <text evidence="2 11">Cofactor biosynthesis; biotin biosynthesis.</text>
</comment>
<accession>A0A0P6XLJ3</accession>
<evidence type="ECO:0000256" key="5">
    <source>
        <dbReference type="ARBA" id="ARBA00022679"/>
    </source>
</evidence>
<evidence type="ECO:0000256" key="7">
    <source>
        <dbReference type="ARBA" id="ARBA00022898"/>
    </source>
</evidence>
<dbReference type="InterPro" id="IPR004839">
    <property type="entry name" value="Aminotransferase_I/II_large"/>
</dbReference>
<dbReference type="UniPathway" id="UPA00078"/>
<keyword evidence="6" id="KW-0093">Biotin biosynthesis</keyword>
<keyword evidence="13" id="KW-0436">Ligase</keyword>
<evidence type="ECO:0000256" key="11">
    <source>
        <dbReference type="RuleBase" id="RU003693"/>
    </source>
</evidence>
<dbReference type="Pfam" id="PF00155">
    <property type="entry name" value="Aminotran_1_2"/>
    <property type="match status" value="1"/>
</dbReference>
<dbReference type="PANTHER" id="PTHR13693">
    <property type="entry name" value="CLASS II AMINOTRANSFERASE/8-AMINO-7-OXONONANOATE SYNTHASE"/>
    <property type="match status" value="1"/>
</dbReference>
<dbReference type="Gene3D" id="3.90.1150.10">
    <property type="entry name" value="Aspartate Aminotransferase, domain 1"/>
    <property type="match status" value="1"/>
</dbReference>
<evidence type="ECO:0000256" key="1">
    <source>
        <dbReference type="ARBA" id="ARBA00001933"/>
    </source>
</evidence>
<dbReference type="FunFam" id="3.40.640.10:FF:000006">
    <property type="entry name" value="5-aminolevulinate synthase, mitochondrial"/>
    <property type="match status" value="1"/>
</dbReference>
<dbReference type="FunFam" id="3.90.1150.10:FF:000004">
    <property type="entry name" value="2-amino-3-ketobutyrate coenzyme A ligase"/>
    <property type="match status" value="1"/>
</dbReference>
<dbReference type="SUPFAM" id="SSF53383">
    <property type="entry name" value="PLP-dependent transferases"/>
    <property type="match status" value="1"/>
</dbReference>
<comment type="cofactor">
    <cofactor evidence="1 10 11">
        <name>pyridoxal 5'-phosphate</name>
        <dbReference type="ChEBI" id="CHEBI:597326"/>
    </cofactor>
</comment>
<dbReference type="OrthoDB" id="9807157at2"/>
<comment type="function">
    <text evidence="11">Catalyzes the decarboxylative condensation of pimeloyl-[acyl-carrier protein] and L-alanine to produce 8-amino-7-oxononanoate (AON), [acyl-carrier protein], and carbon dioxide.</text>
</comment>
<evidence type="ECO:0000256" key="3">
    <source>
        <dbReference type="ARBA" id="ARBA00010008"/>
    </source>
</evidence>
<dbReference type="InterPro" id="IPR015424">
    <property type="entry name" value="PyrdxlP-dep_Trfase"/>
</dbReference>
<evidence type="ECO:0000259" key="12">
    <source>
        <dbReference type="Pfam" id="PF00155"/>
    </source>
</evidence>
<reference evidence="13 14" key="1">
    <citation type="submission" date="2015-07" db="EMBL/GenBank/DDBJ databases">
        <title>Whole genome sequence of Thermanaerothrix daxensis DSM 23592.</title>
        <authorList>
            <person name="Hemp J."/>
            <person name="Ward L.M."/>
            <person name="Pace L.A."/>
            <person name="Fischer W.W."/>
        </authorList>
    </citation>
    <scope>NUCLEOTIDE SEQUENCE [LARGE SCALE GENOMIC DNA]</scope>
    <source>
        <strain evidence="13 14">GNS-1</strain>
    </source>
</reference>
<dbReference type="GO" id="GO:0016874">
    <property type="term" value="F:ligase activity"/>
    <property type="evidence" value="ECO:0007669"/>
    <property type="project" value="UniProtKB-KW"/>
</dbReference>
<dbReference type="NCBIfam" id="NF005394">
    <property type="entry name" value="PRK06939.1"/>
    <property type="match status" value="1"/>
</dbReference>
<dbReference type="EMBL" id="LGKO01000002">
    <property type="protein sequence ID" value="KPL83708.1"/>
    <property type="molecule type" value="Genomic_DNA"/>
</dbReference>
<evidence type="ECO:0000256" key="4">
    <source>
        <dbReference type="ARBA" id="ARBA00011738"/>
    </source>
</evidence>
<dbReference type="PANTHER" id="PTHR13693:SF3">
    <property type="entry name" value="LD36009P"/>
    <property type="match status" value="1"/>
</dbReference>
<keyword evidence="14" id="KW-1185">Reference proteome</keyword>
<gene>
    <name evidence="13" type="ORF">SE15_00020</name>
</gene>
<keyword evidence="8" id="KW-0012">Acyltransferase</keyword>
<dbReference type="STRING" id="869279.SE15_00020"/>
<name>A0A0P6XLJ3_9CHLR</name>
<dbReference type="NCBIfam" id="TIGR01825">
    <property type="entry name" value="gly_Cac_T_rel"/>
    <property type="match status" value="1"/>
</dbReference>
<keyword evidence="5 11" id="KW-0808">Transferase</keyword>
<comment type="similarity">
    <text evidence="3 11">Belongs to the class-II pyridoxal-phosphate-dependent aminotransferase family. BioF subfamily.</text>
</comment>
<protein>
    <recommendedName>
        <fullName evidence="11">8-amino-7-ketopelargonate synthase</fullName>
        <ecNumber evidence="11">2.3.1.47</ecNumber>
    </recommendedName>
</protein>